<dbReference type="EMBL" id="UINC01053089">
    <property type="protein sequence ID" value="SVB69188.1"/>
    <property type="molecule type" value="Genomic_DNA"/>
</dbReference>
<gene>
    <name evidence="1" type="ORF">METZ01_LOCUS222042</name>
</gene>
<organism evidence="1">
    <name type="scientific">marine metagenome</name>
    <dbReference type="NCBI Taxonomy" id="408172"/>
    <lineage>
        <taxon>unclassified sequences</taxon>
        <taxon>metagenomes</taxon>
        <taxon>ecological metagenomes</taxon>
    </lineage>
</organism>
<dbReference type="AlphaFoldDB" id="A0A382G1M6"/>
<sequence>MRVVFAAFLTLAFSVVPALAQDSSAIREWIEDLGHDKIEIRTAGELNLLKAGRASWPLLRAAEGHT</sequence>
<protein>
    <submittedName>
        <fullName evidence="1">Uncharacterized protein</fullName>
    </submittedName>
</protein>
<feature type="non-terminal residue" evidence="1">
    <location>
        <position position="66"/>
    </location>
</feature>
<proteinExistence type="predicted"/>
<evidence type="ECO:0000313" key="1">
    <source>
        <dbReference type="EMBL" id="SVB69188.1"/>
    </source>
</evidence>
<name>A0A382G1M6_9ZZZZ</name>
<reference evidence="1" key="1">
    <citation type="submission" date="2018-05" db="EMBL/GenBank/DDBJ databases">
        <authorList>
            <person name="Lanie J.A."/>
            <person name="Ng W.-L."/>
            <person name="Kazmierczak K.M."/>
            <person name="Andrzejewski T.M."/>
            <person name="Davidsen T.M."/>
            <person name="Wayne K.J."/>
            <person name="Tettelin H."/>
            <person name="Glass J.I."/>
            <person name="Rusch D."/>
            <person name="Podicherti R."/>
            <person name="Tsui H.-C.T."/>
            <person name="Winkler M.E."/>
        </authorList>
    </citation>
    <scope>NUCLEOTIDE SEQUENCE</scope>
</reference>
<accession>A0A382G1M6</accession>